<sequence length="363" mass="37858">MGALEGTYGQGRHGRQVDAYDMPRAEDVAWLRVDVALPAAARSAAAQLCHRLGFGTRRTSEVALAVTEAATNLQRHAGDGSLLLRLVRTPDEAALEFLALDSGPGISDVAYSLRDGASSAGTLGVGLGTIARLADSFGIHSLPGRGTVLTARFWPDRERGPHRPEPLVAGLTRPISGETVCGDAWAARPVAAADDGPGSVLVMMCDGLGHGPLASRAGELAVEAFLGSTAEEPDEVLRLLHGALRGGRGAAVGIARLDLATRRVRFCGAGNISAYVIGEGRRRSLGSAPGIVGHQLPRLRVFEEVMAGVDGTLVLHSDGLTSRWEPNDFPGLFALAPLTVAGQIFNQAAVRRDDGGVVVVRVP</sequence>
<dbReference type="PANTHER" id="PTHR35801:SF1">
    <property type="entry name" value="PHOSPHOSERINE PHOSPHATASE RSBX"/>
    <property type="match status" value="1"/>
</dbReference>
<gene>
    <name evidence="2" type="ORF">RM574_10360</name>
</gene>
<dbReference type="InterPro" id="IPR001932">
    <property type="entry name" value="PPM-type_phosphatase-like_dom"/>
</dbReference>
<dbReference type="SMART" id="SM00331">
    <property type="entry name" value="PP2C_SIG"/>
    <property type="match status" value="1"/>
</dbReference>
<dbReference type="EMBL" id="JAVRER010000011">
    <property type="protein sequence ID" value="MDT0415892.1"/>
    <property type="molecule type" value="Genomic_DNA"/>
</dbReference>
<proteinExistence type="predicted"/>
<dbReference type="SUPFAM" id="SSF55874">
    <property type="entry name" value="ATPase domain of HSP90 chaperone/DNA topoisomerase II/histidine kinase"/>
    <property type="match status" value="1"/>
</dbReference>
<dbReference type="GO" id="GO:0005524">
    <property type="term" value="F:ATP binding"/>
    <property type="evidence" value="ECO:0007669"/>
    <property type="project" value="UniProtKB-KW"/>
</dbReference>
<dbReference type="InterPro" id="IPR036457">
    <property type="entry name" value="PPM-type-like_dom_sf"/>
</dbReference>
<dbReference type="InterPro" id="IPR003594">
    <property type="entry name" value="HATPase_dom"/>
</dbReference>
<dbReference type="PANTHER" id="PTHR35801">
    <property type="entry name" value="PHOSPHOSERINE PHOSPHATASE RSBX"/>
    <property type="match status" value="1"/>
</dbReference>
<dbReference type="Gene3D" id="3.60.40.10">
    <property type="entry name" value="PPM-type phosphatase domain"/>
    <property type="match status" value="1"/>
</dbReference>
<dbReference type="Proteomes" id="UP001183607">
    <property type="component" value="Unassembled WGS sequence"/>
</dbReference>
<organism evidence="2 3">
    <name type="scientific">Streptomyces evansiae</name>
    <dbReference type="NCBI Taxonomy" id="3075535"/>
    <lineage>
        <taxon>Bacteria</taxon>
        <taxon>Bacillati</taxon>
        <taxon>Actinomycetota</taxon>
        <taxon>Actinomycetes</taxon>
        <taxon>Kitasatosporales</taxon>
        <taxon>Streptomycetaceae</taxon>
        <taxon>Streptomyces</taxon>
    </lineage>
</organism>
<evidence type="ECO:0000313" key="2">
    <source>
        <dbReference type="EMBL" id="MDT0415892.1"/>
    </source>
</evidence>
<dbReference type="InterPro" id="IPR036890">
    <property type="entry name" value="HATPase_C_sf"/>
</dbReference>
<keyword evidence="2" id="KW-0067">ATP-binding</keyword>
<dbReference type="Pfam" id="PF07228">
    <property type="entry name" value="SpoIIE"/>
    <property type="match status" value="1"/>
</dbReference>
<dbReference type="SUPFAM" id="SSF81606">
    <property type="entry name" value="PP2C-like"/>
    <property type="match status" value="1"/>
</dbReference>
<dbReference type="Gene3D" id="3.30.565.10">
    <property type="entry name" value="Histidine kinase-like ATPase, C-terminal domain"/>
    <property type="match status" value="1"/>
</dbReference>
<protein>
    <submittedName>
        <fullName evidence="2">ATP-binding protein/SpoIIE family protein phosphatase</fullName>
    </submittedName>
</protein>
<accession>A0ABD5E5J4</accession>
<keyword evidence="2" id="KW-0547">Nucleotide-binding</keyword>
<name>A0ABD5E5J4_9ACTN</name>
<dbReference type="InterPro" id="IPR039248">
    <property type="entry name" value="Ptase_RsbX"/>
</dbReference>
<reference evidence="3" key="1">
    <citation type="submission" date="2023-07" db="EMBL/GenBank/DDBJ databases">
        <title>30 novel species of actinomycetes from the DSMZ collection.</title>
        <authorList>
            <person name="Nouioui I."/>
        </authorList>
    </citation>
    <scope>NUCLEOTIDE SEQUENCE [LARGE SCALE GENOMIC DNA]</scope>
    <source>
        <strain evidence="3">DSM 41982</strain>
    </source>
</reference>
<evidence type="ECO:0000313" key="3">
    <source>
        <dbReference type="Proteomes" id="UP001183607"/>
    </source>
</evidence>
<dbReference type="CDD" id="cd16934">
    <property type="entry name" value="HATPase_RsbT-like"/>
    <property type="match status" value="1"/>
</dbReference>
<comment type="caution">
    <text evidence="2">The sequence shown here is derived from an EMBL/GenBank/DDBJ whole genome shotgun (WGS) entry which is preliminary data.</text>
</comment>
<feature type="domain" description="PPM-type phosphatase" evidence="1">
    <location>
        <begin position="180"/>
        <end position="362"/>
    </location>
</feature>
<dbReference type="RefSeq" id="WP_043254603.1">
    <property type="nucleotide sequence ID" value="NZ_JAVRER010000011.1"/>
</dbReference>
<dbReference type="Pfam" id="PF13581">
    <property type="entry name" value="HATPase_c_2"/>
    <property type="match status" value="1"/>
</dbReference>
<dbReference type="AlphaFoldDB" id="A0ABD5E5J4"/>
<evidence type="ECO:0000259" key="1">
    <source>
        <dbReference type="SMART" id="SM00331"/>
    </source>
</evidence>